<evidence type="ECO:0000256" key="6">
    <source>
        <dbReference type="ARBA" id="ARBA00022692"/>
    </source>
</evidence>
<evidence type="ECO:0000256" key="10">
    <source>
        <dbReference type="ARBA" id="ARBA00023136"/>
    </source>
</evidence>
<evidence type="ECO:0000256" key="1">
    <source>
        <dbReference type="ARBA" id="ARBA00004141"/>
    </source>
</evidence>
<evidence type="ECO:0000256" key="7">
    <source>
        <dbReference type="ARBA" id="ARBA00022958"/>
    </source>
</evidence>
<dbReference type="Gene3D" id="1.20.1530.20">
    <property type="match status" value="1"/>
</dbReference>
<dbReference type="EMBL" id="BAAAZT010000023">
    <property type="protein sequence ID" value="GAA3898263.1"/>
    <property type="molecule type" value="Genomic_DNA"/>
</dbReference>
<feature type="transmembrane region" description="Helical" evidence="12">
    <location>
        <begin position="363"/>
        <end position="382"/>
    </location>
</feature>
<comment type="caution">
    <text evidence="14">The sequence shown here is derived from an EMBL/GenBank/DDBJ whole genome shotgun (WGS) entry which is preliminary data.</text>
</comment>
<dbReference type="Pfam" id="PF02254">
    <property type="entry name" value="TrkA_N"/>
    <property type="match status" value="1"/>
</dbReference>
<feature type="transmembrane region" description="Helical" evidence="12">
    <location>
        <begin position="6"/>
        <end position="26"/>
    </location>
</feature>
<feature type="transmembrane region" description="Helical" evidence="12">
    <location>
        <begin position="188"/>
        <end position="206"/>
    </location>
</feature>
<feature type="transmembrane region" description="Helical" evidence="12">
    <location>
        <begin position="299"/>
        <end position="317"/>
    </location>
</feature>
<feature type="transmembrane region" description="Helical" evidence="12">
    <location>
        <begin position="329"/>
        <end position="351"/>
    </location>
</feature>
<evidence type="ECO:0000256" key="5">
    <source>
        <dbReference type="ARBA" id="ARBA00022538"/>
    </source>
</evidence>
<evidence type="ECO:0000313" key="15">
    <source>
        <dbReference type="Proteomes" id="UP001500133"/>
    </source>
</evidence>
<dbReference type="Gene3D" id="3.40.50.720">
    <property type="entry name" value="NAD(P)-binding Rossmann-like Domain"/>
    <property type="match status" value="1"/>
</dbReference>
<dbReference type="InterPro" id="IPR003148">
    <property type="entry name" value="RCK_N"/>
</dbReference>
<dbReference type="Proteomes" id="UP001500133">
    <property type="component" value="Unassembled WGS sequence"/>
</dbReference>
<dbReference type="InterPro" id="IPR038770">
    <property type="entry name" value="Na+/solute_symporter_sf"/>
</dbReference>
<evidence type="ECO:0000256" key="9">
    <source>
        <dbReference type="ARBA" id="ARBA00023065"/>
    </source>
</evidence>
<comment type="similarity">
    <text evidence="2">Belongs to the monovalent cation:proton antiporter 2 (CPA2) transporter (TC 2.A.37) family.</text>
</comment>
<sequence length="607" mass="66002">MPVDAGLTYSALVFLVAAVAVVPLCKWLGLGEVLGYLLAGVAIGPSVLGLVPDPEQVLGFSQIGIVFLLFIIGLELKLSRLKLMRQAVFAFGSLQLVTASLAIALMGWWLGLAPTAALIVGFGLGLSSTPLVLQLLGEGGELQSRQGRYAFSILLFQDMATIPLLALIPFLGADSALDGGAASAFQDVGLGIGALAVLIFGGRYLLRPFFHQVARMRSREMFLAAALMVVLGAALLMEQAGLSMALGAFVAGVLLADSEYRPAIEADIQPFKGLLLGLFFMAVGMTAQVELLLAEPLRILLLVLGLFVVKFFMLLLATRLFRRPWRVGLRLGILMGHGGEFGFVLFSTALAAGVMDAALVDTLILIVSLSIALAPLINALALRSGLLAHKKKPARDYDRPEHHRPRVLIIGFSRFGQVVGRVLQNLQIPFTVLDSDPERVDFVRRYGHEVYFGDASRLDLLEAAGAGRAHLLVLAVGEVDMSIRVASLIRRRFPRARLLARARDRYHAQQLMRLGVSGVIRELLLSSLEMTRRVLLELGVEDDIARHTIETFRQHDEYTLARQMEASREEQQQPQSHAQANRELQELFQADAESLTPGTLEAPAPRS</sequence>
<feature type="transmembrane region" description="Helical" evidence="12">
    <location>
        <begin position="242"/>
        <end position="261"/>
    </location>
</feature>
<dbReference type="NCBIfam" id="TIGR00932">
    <property type="entry name" value="2a37"/>
    <property type="match status" value="1"/>
</dbReference>
<feature type="region of interest" description="Disordered" evidence="11">
    <location>
        <begin position="564"/>
        <end position="607"/>
    </location>
</feature>
<feature type="transmembrane region" description="Helical" evidence="12">
    <location>
        <begin position="57"/>
        <end position="76"/>
    </location>
</feature>
<evidence type="ECO:0000313" key="14">
    <source>
        <dbReference type="EMBL" id="GAA3898263.1"/>
    </source>
</evidence>
<keyword evidence="8 12" id="KW-1133">Transmembrane helix</keyword>
<feature type="transmembrane region" description="Helical" evidence="12">
    <location>
        <begin position="116"/>
        <end position="137"/>
    </location>
</feature>
<dbReference type="InterPro" id="IPR006153">
    <property type="entry name" value="Cation/H_exchanger_TM"/>
</dbReference>
<evidence type="ECO:0000256" key="12">
    <source>
        <dbReference type="SAM" id="Phobius"/>
    </source>
</evidence>
<evidence type="ECO:0000256" key="3">
    <source>
        <dbReference type="ARBA" id="ARBA00022448"/>
    </source>
</evidence>
<dbReference type="InterPro" id="IPR036291">
    <property type="entry name" value="NAD(P)-bd_dom_sf"/>
</dbReference>
<keyword evidence="7" id="KW-0630">Potassium</keyword>
<keyword evidence="15" id="KW-1185">Reference proteome</keyword>
<feature type="transmembrane region" description="Helical" evidence="12">
    <location>
        <begin position="273"/>
        <end position="293"/>
    </location>
</feature>
<organism evidence="14 15">
    <name type="scientific">Halomonas cibimaris</name>
    <dbReference type="NCBI Taxonomy" id="657012"/>
    <lineage>
        <taxon>Bacteria</taxon>
        <taxon>Pseudomonadati</taxon>
        <taxon>Pseudomonadota</taxon>
        <taxon>Gammaproteobacteria</taxon>
        <taxon>Oceanospirillales</taxon>
        <taxon>Halomonadaceae</taxon>
        <taxon>Halomonas</taxon>
    </lineage>
</organism>
<feature type="transmembrane region" description="Helical" evidence="12">
    <location>
        <begin position="149"/>
        <end position="168"/>
    </location>
</feature>
<evidence type="ECO:0000256" key="4">
    <source>
        <dbReference type="ARBA" id="ARBA00022449"/>
    </source>
</evidence>
<keyword evidence="5" id="KW-0633">Potassium transport</keyword>
<dbReference type="SUPFAM" id="SSF51735">
    <property type="entry name" value="NAD(P)-binding Rossmann-fold domains"/>
    <property type="match status" value="1"/>
</dbReference>
<keyword evidence="3" id="KW-0813">Transport</keyword>
<evidence type="ECO:0000256" key="8">
    <source>
        <dbReference type="ARBA" id="ARBA00022989"/>
    </source>
</evidence>
<comment type="subcellular location">
    <subcellularLocation>
        <location evidence="1">Membrane</location>
        <topology evidence="1">Multi-pass membrane protein</topology>
    </subcellularLocation>
</comment>
<dbReference type="Pfam" id="PF00999">
    <property type="entry name" value="Na_H_Exchanger"/>
    <property type="match status" value="1"/>
</dbReference>
<keyword evidence="9" id="KW-0406">Ion transport</keyword>
<keyword evidence="6 12" id="KW-0812">Transmembrane</keyword>
<feature type="transmembrane region" description="Helical" evidence="12">
    <location>
        <begin position="218"/>
        <end position="236"/>
    </location>
</feature>
<dbReference type="PROSITE" id="PS51201">
    <property type="entry name" value="RCK_N"/>
    <property type="match status" value="1"/>
</dbReference>
<accession>A0ABP7LCC0</accession>
<feature type="domain" description="RCK N-terminal" evidence="13">
    <location>
        <begin position="404"/>
        <end position="520"/>
    </location>
</feature>
<dbReference type="InterPro" id="IPR004771">
    <property type="entry name" value="K/H_exchanger"/>
</dbReference>
<reference evidence="15" key="1">
    <citation type="journal article" date="2019" name="Int. J. Syst. Evol. Microbiol.">
        <title>The Global Catalogue of Microorganisms (GCM) 10K type strain sequencing project: providing services to taxonomists for standard genome sequencing and annotation.</title>
        <authorList>
            <consortium name="The Broad Institute Genomics Platform"/>
            <consortium name="The Broad Institute Genome Sequencing Center for Infectious Disease"/>
            <person name="Wu L."/>
            <person name="Ma J."/>
        </authorList>
    </citation>
    <scope>NUCLEOTIDE SEQUENCE [LARGE SCALE GENOMIC DNA]</scope>
    <source>
        <strain evidence="15">JCM 16914</strain>
    </source>
</reference>
<name>A0ABP7LCC0_9GAMM</name>
<gene>
    <name evidence="14" type="ORF">GCM10022228_06170</name>
</gene>
<evidence type="ECO:0000259" key="13">
    <source>
        <dbReference type="PROSITE" id="PS51201"/>
    </source>
</evidence>
<dbReference type="PANTHER" id="PTHR46157:SF4">
    <property type="entry name" value="K(+) EFFLUX ANTIPORTER 3, CHLOROPLASTIC"/>
    <property type="match status" value="1"/>
</dbReference>
<keyword evidence="10 12" id="KW-0472">Membrane</keyword>
<feature type="transmembrane region" description="Helical" evidence="12">
    <location>
        <begin position="33"/>
        <end position="51"/>
    </location>
</feature>
<keyword evidence="4" id="KW-0050">Antiport</keyword>
<proteinExistence type="inferred from homology"/>
<evidence type="ECO:0000256" key="2">
    <source>
        <dbReference type="ARBA" id="ARBA00005551"/>
    </source>
</evidence>
<feature type="transmembrane region" description="Helical" evidence="12">
    <location>
        <begin position="88"/>
        <end position="110"/>
    </location>
</feature>
<dbReference type="PANTHER" id="PTHR46157">
    <property type="entry name" value="K(+) EFFLUX ANTIPORTER 3, CHLOROPLASTIC"/>
    <property type="match status" value="1"/>
</dbReference>
<protein>
    <submittedName>
        <fullName evidence="14">Monovalent cation:proton antiporter-2 (CPA2) family protein</fullName>
    </submittedName>
</protein>
<evidence type="ECO:0000256" key="11">
    <source>
        <dbReference type="SAM" id="MobiDB-lite"/>
    </source>
</evidence>